<evidence type="ECO:0000256" key="7">
    <source>
        <dbReference type="SAM" id="MobiDB-lite"/>
    </source>
</evidence>
<keyword evidence="2" id="KW-0479">Metal-binding</keyword>
<evidence type="ECO:0000256" key="6">
    <source>
        <dbReference type="RuleBase" id="RU003983"/>
    </source>
</evidence>
<dbReference type="RefSeq" id="WP_100715119.1">
    <property type="nucleotide sequence ID" value="NZ_NPDY01000023.1"/>
</dbReference>
<dbReference type="EMBL" id="NPDY01000023">
    <property type="protein sequence ID" value="PJZ68415.1"/>
    <property type="molecule type" value="Genomic_DNA"/>
</dbReference>
<feature type="region of interest" description="Disordered" evidence="7">
    <location>
        <begin position="278"/>
        <end position="302"/>
    </location>
</feature>
<protein>
    <submittedName>
        <fullName evidence="10">Peptidase M48</fullName>
    </submittedName>
</protein>
<evidence type="ECO:0000313" key="9">
    <source>
        <dbReference type="EMBL" id="PJZ68415.1"/>
    </source>
</evidence>
<comment type="cofactor">
    <cofactor evidence="6">
        <name>Zn(2+)</name>
        <dbReference type="ChEBI" id="CHEBI:29105"/>
    </cofactor>
    <text evidence="6">Binds 1 zinc ion per subunit.</text>
</comment>
<feature type="compositionally biased region" description="Basic and acidic residues" evidence="7">
    <location>
        <begin position="284"/>
        <end position="302"/>
    </location>
</feature>
<dbReference type="OrthoDB" id="9810445at2"/>
<comment type="caution">
    <text evidence="10">The sequence shown here is derived from an EMBL/GenBank/DDBJ whole genome shotgun (WGS) entry which is preliminary data.</text>
</comment>
<evidence type="ECO:0000313" key="12">
    <source>
        <dbReference type="Proteomes" id="UP000231990"/>
    </source>
</evidence>
<evidence type="ECO:0000256" key="5">
    <source>
        <dbReference type="ARBA" id="ARBA00023049"/>
    </source>
</evidence>
<reference evidence="11 12" key="1">
    <citation type="submission" date="2017-07" db="EMBL/GenBank/DDBJ databases">
        <title>Leptospira spp. isolated from tropical soils.</title>
        <authorList>
            <person name="Thibeaux R."/>
            <person name="Iraola G."/>
            <person name="Ferres I."/>
            <person name="Bierque E."/>
            <person name="Girault D."/>
            <person name="Soupe-Gilbert M.-E."/>
            <person name="Picardeau M."/>
            <person name="Goarant C."/>
        </authorList>
    </citation>
    <scope>NUCLEOTIDE SEQUENCE [LARGE SCALE GENOMIC DNA]</scope>
    <source>
        <strain evidence="10 12">FH1-B-B1</strain>
        <strain evidence="9 11">FH1-B-C1</strain>
    </source>
</reference>
<evidence type="ECO:0000256" key="3">
    <source>
        <dbReference type="ARBA" id="ARBA00022801"/>
    </source>
</evidence>
<organism evidence="10 12">
    <name type="scientific">Leptospira perolatii</name>
    <dbReference type="NCBI Taxonomy" id="2023191"/>
    <lineage>
        <taxon>Bacteria</taxon>
        <taxon>Pseudomonadati</taxon>
        <taxon>Spirochaetota</taxon>
        <taxon>Spirochaetia</taxon>
        <taxon>Leptospirales</taxon>
        <taxon>Leptospiraceae</taxon>
        <taxon>Leptospira</taxon>
    </lineage>
</organism>
<proteinExistence type="inferred from homology"/>
<evidence type="ECO:0000259" key="8">
    <source>
        <dbReference type="Pfam" id="PF01435"/>
    </source>
</evidence>
<keyword evidence="1 6" id="KW-0645">Protease</keyword>
<comment type="similarity">
    <text evidence="6">Belongs to the peptidase M48 family.</text>
</comment>
<keyword evidence="3 6" id="KW-0378">Hydrolase</keyword>
<dbReference type="PANTHER" id="PTHR22726">
    <property type="entry name" value="METALLOENDOPEPTIDASE OMA1"/>
    <property type="match status" value="1"/>
</dbReference>
<name>A0A2M9ZJF9_9LEPT</name>
<keyword evidence="5 6" id="KW-0482">Metalloprotease</keyword>
<dbReference type="Proteomes" id="UP000231990">
    <property type="component" value="Unassembled WGS sequence"/>
</dbReference>
<dbReference type="Gene3D" id="3.30.2010.10">
    <property type="entry name" value="Metalloproteases ('zincins'), catalytic domain"/>
    <property type="match status" value="1"/>
</dbReference>
<feature type="domain" description="Peptidase M48" evidence="8">
    <location>
        <begin position="62"/>
        <end position="251"/>
    </location>
</feature>
<dbReference type="InterPro" id="IPR001915">
    <property type="entry name" value="Peptidase_M48"/>
</dbReference>
<dbReference type="GO" id="GO:0004222">
    <property type="term" value="F:metalloendopeptidase activity"/>
    <property type="evidence" value="ECO:0007669"/>
    <property type="project" value="InterPro"/>
</dbReference>
<dbReference type="InterPro" id="IPR051156">
    <property type="entry name" value="Mito/Outer_Membr_Metalloprot"/>
</dbReference>
<evidence type="ECO:0000256" key="4">
    <source>
        <dbReference type="ARBA" id="ARBA00022833"/>
    </source>
</evidence>
<gene>
    <name evidence="9" type="ORF">CH360_16285</name>
    <name evidence="10" type="ORF">CH373_16085</name>
</gene>
<dbReference type="GO" id="GO:0046872">
    <property type="term" value="F:metal ion binding"/>
    <property type="evidence" value="ECO:0007669"/>
    <property type="project" value="UniProtKB-KW"/>
</dbReference>
<keyword evidence="4 6" id="KW-0862">Zinc</keyword>
<evidence type="ECO:0000256" key="1">
    <source>
        <dbReference type="ARBA" id="ARBA00022670"/>
    </source>
</evidence>
<evidence type="ECO:0000313" key="11">
    <source>
        <dbReference type="Proteomes" id="UP000231962"/>
    </source>
</evidence>
<dbReference type="GO" id="GO:0051603">
    <property type="term" value="P:proteolysis involved in protein catabolic process"/>
    <property type="evidence" value="ECO:0007669"/>
    <property type="project" value="TreeGrafter"/>
</dbReference>
<dbReference type="PANTHER" id="PTHR22726:SF1">
    <property type="entry name" value="METALLOENDOPEPTIDASE OMA1, MITOCHONDRIAL"/>
    <property type="match status" value="1"/>
</dbReference>
<dbReference type="AlphaFoldDB" id="A0A2M9ZJF9"/>
<sequence length="302" mass="34294">MRLRIFHYVLLIFLSLSVTRCGWMVESFFPLTLDELLGKQFYEAAVLGQEGMRIKHDEKLRSYIQGIADRVLQSNLIQYKKDFPYKVTILDDDGVINAVCAPGGYIFVYTGLLHFVKNEATLAGILAHEIAHAEKRHSMKQLSSSIATYFAIYITLSFILGPELAEHASGWASLSSNLLSLANSRGSEEEADEFGFQYMRATPYYPGASANFFRDIKAWRQKHLGESEDSIPLGKYLSTHPLDDDRIAESERRVKEAGIKEPDEKSFFKERYTKMIHSTLGESKNQEEPESEPKSTDLKTSK</sequence>
<dbReference type="GO" id="GO:0016020">
    <property type="term" value="C:membrane"/>
    <property type="evidence" value="ECO:0007669"/>
    <property type="project" value="TreeGrafter"/>
</dbReference>
<dbReference type="Proteomes" id="UP000231962">
    <property type="component" value="Unassembled WGS sequence"/>
</dbReference>
<dbReference type="Pfam" id="PF01435">
    <property type="entry name" value="Peptidase_M48"/>
    <property type="match status" value="1"/>
</dbReference>
<evidence type="ECO:0000256" key="2">
    <source>
        <dbReference type="ARBA" id="ARBA00022723"/>
    </source>
</evidence>
<accession>A0A2M9ZJF9</accession>
<keyword evidence="11" id="KW-1185">Reference proteome</keyword>
<evidence type="ECO:0000313" key="10">
    <source>
        <dbReference type="EMBL" id="PJZ72114.1"/>
    </source>
</evidence>
<dbReference type="EMBL" id="NPDZ01000013">
    <property type="protein sequence ID" value="PJZ72114.1"/>
    <property type="molecule type" value="Genomic_DNA"/>
</dbReference>